<sequence>MASIYSKEEITQYYDRINIPEALRIYDVSGLSPQATLSYLKELQKHHLVSVPFENISLHYSPSRTVILHPEQLFRKIVHGGRGGYCMELNAVFGVLLRSLKYNLYPTGARVHDGREFGGWDHMLNLVTIGDSRYVVDVGFGSNYVPTTPLRLIHDAAGVPNVSPASIRLIYKNIDGSQNAYQKIWVFQHRMSDSADFKDMYCFTDIEFRPRDFEMMNFWTSKSPKVIFTQRLICNKLILGEGEKGKEIVGTLTLMGELKKRIGAKSEVVKEFKSEGERIEALSEEFGITLSEIEKESIKNTANEIR</sequence>
<evidence type="ECO:0000313" key="3">
    <source>
        <dbReference type="EMBL" id="KAE9972691.1"/>
    </source>
</evidence>
<dbReference type="InterPro" id="IPR038765">
    <property type="entry name" value="Papain-like_cys_pep_sf"/>
</dbReference>
<evidence type="ECO:0000256" key="1">
    <source>
        <dbReference type="ARBA" id="ARBA00006547"/>
    </source>
</evidence>
<reference evidence="3 5" key="1">
    <citation type="submission" date="2019-07" db="EMBL/GenBank/DDBJ databases">
        <title>Venturia inaequalis Genome Resource.</title>
        <authorList>
            <person name="Lichtner F.J."/>
        </authorList>
    </citation>
    <scope>NUCLEOTIDE SEQUENCE [LARGE SCALE GENOMIC DNA]</scope>
    <source>
        <strain evidence="4">Bline_iso_100314</strain>
        <strain evidence="3 5">DMI_063113</strain>
    </source>
</reference>
<dbReference type="GO" id="GO:0016407">
    <property type="term" value="F:acetyltransferase activity"/>
    <property type="evidence" value="ECO:0007669"/>
    <property type="project" value="InterPro"/>
</dbReference>
<gene>
    <name evidence="4" type="ORF">BLS_008624</name>
    <name evidence="3" type="ORF">EG327_009424</name>
</gene>
<accession>A0A8H3UL84</accession>
<dbReference type="EMBL" id="WNWQ01000074">
    <property type="protein sequence ID" value="KAE9980553.1"/>
    <property type="molecule type" value="Genomic_DNA"/>
</dbReference>
<evidence type="ECO:0000313" key="5">
    <source>
        <dbReference type="Proteomes" id="UP000490939"/>
    </source>
</evidence>
<dbReference type="PANTHER" id="PTHR11786">
    <property type="entry name" value="N-HYDROXYARYLAMINE O-ACETYLTRANSFERASE"/>
    <property type="match status" value="1"/>
</dbReference>
<keyword evidence="2" id="KW-0012">Acyltransferase</keyword>
<dbReference type="OrthoDB" id="10260017at2759"/>
<dbReference type="AlphaFoldDB" id="A0A8H3UL84"/>
<dbReference type="PANTHER" id="PTHR11786:SF0">
    <property type="entry name" value="ARYLAMINE N-ACETYLTRANSFERASE 4-RELATED"/>
    <property type="match status" value="1"/>
</dbReference>
<dbReference type="InterPro" id="IPR053710">
    <property type="entry name" value="Arylamine_NAT_domain_sf"/>
</dbReference>
<dbReference type="Gene3D" id="3.30.2140.20">
    <property type="match status" value="1"/>
</dbReference>
<proteinExistence type="inferred from homology"/>
<comment type="similarity">
    <text evidence="1 2">Belongs to the arylamine N-acetyltransferase family.</text>
</comment>
<dbReference type="Proteomes" id="UP000433883">
    <property type="component" value="Unassembled WGS sequence"/>
</dbReference>
<protein>
    <recommendedName>
        <fullName evidence="6">Arylamine N-acetyltransferase</fullName>
    </recommendedName>
</protein>
<dbReference type="Pfam" id="PF00797">
    <property type="entry name" value="Acetyltransf_2"/>
    <property type="match status" value="1"/>
</dbReference>
<keyword evidence="2" id="KW-0808">Transferase</keyword>
<dbReference type="InterPro" id="IPR001447">
    <property type="entry name" value="Arylamine_N-AcTrfase"/>
</dbReference>
<evidence type="ECO:0000313" key="4">
    <source>
        <dbReference type="EMBL" id="KAE9980553.1"/>
    </source>
</evidence>
<keyword evidence="5" id="KW-1185">Reference proteome</keyword>
<dbReference type="SUPFAM" id="SSF54001">
    <property type="entry name" value="Cysteine proteinases"/>
    <property type="match status" value="1"/>
</dbReference>
<organism evidence="3 5">
    <name type="scientific">Venturia inaequalis</name>
    <name type="common">Apple scab fungus</name>
    <dbReference type="NCBI Taxonomy" id="5025"/>
    <lineage>
        <taxon>Eukaryota</taxon>
        <taxon>Fungi</taxon>
        <taxon>Dikarya</taxon>
        <taxon>Ascomycota</taxon>
        <taxon>Pezizomycotina</taxon>
        <taxon>Dothideomycetes</taxon>
        <taxon>Pleosporomycetidae</taxon>
        <taxon>Venturiales</taxon>
        <taxon>Venturiaceae</taxon>
        <taxon>Venturia</taxon>
    </lineage>
</organism>
<evidence type="ECO:0008006" key="6">
    <source>
        <dbReference type="Google" id="ProtNLM"/>
    </source>
</evidence>
<name>A0A8H3UL84_VENIN</name>
<dbReference type="Proteomes" id="UP000490939">
    <property type="component" value="Unassembled WGS sequence"/>
</dbReference>
<dbReference type="EMBL" id="WNWR01000621">
    <property type="protein sequence ID" value="KAE9972691.1"/>
    <property type="molecule type" value="Genomic_DNA"/>
</dbReference>
<comment type="caution">
    <text evidence="3">The sequence shown here is derived from an EMBL/GenBank/DDBJ whole genome shotgun (WGS) entry which is preliminary data.</text>
</comment>
<evidence type="ECO:0000256" key="2">
    <source>
        <dbReference type="RuleBase" id="RU003452"/>
    </source>
</evidence>
<dbReference type="PRINTS" id="PR01543">
    <property type="entry name" value="ANATRNSFRASE"/>
</dbReference>